<name>B7KAS2_GLOC7</name>
<dbReference type="Proteomes" id="UP000002384">
    <property type="component" value="Chromosome"/>
</dbReference>
<dbReference type="EMBL" id="CP001291">
    <property type="protein sequence ID" value="ACK68744.1"/>
    <property type="molecule type" value="Genomic_DNA"/>
</dbReference>
<evidence type="ECO:0000313" key="2">
    <source>
        <dbReference type="Proteomes" id="UP000002384"/>
    </source>
</evidence>
<dbReference type="RefSeq" id="WP_012597694.1">
    <property type="nucleotide sequence ID" value="NC_011729.1"/>
</dbReference>
<organism evidence="1 2">
    <name type="scientific">Gloeothece citriformis (strain PCC 7424)</name>
    <name type="common">Cyanothece sp. (strain PCC 7424)</name>
    <dbReference type="NCBI Taxonomy" id="65393"/>
    <lineage>
        <taxon>Bacteria</taxon>
        <taxon>Bacillati</taxon>
        <taxon>Cyanobacteriota</taxon>
        <taxon>Cyanophyceae</taxon>
        <taxon>Oscillatoriophycideae</taxon>
        <taxon>Chroococcales</taxon>
        <taxon>Aphanothecaceae</taxon>
        <taxon>Gloeothece</taxon>
        <taxon>Gloeothece citriformis</taxon>
    </lineage>
</organism>
<sequence length="77" mass="8765">MYQLAQSPTLYLLYLILPSGCQCCIVDKSTYLIVCPDFGTALKVWNRRIRCIYPLLKSGDTLEVVGEEFHEKSLPLP</sequence>
<dbReference type="OrthoDB" id="427972at2"/>
<accession>B7KAS2</accession>
<dbReference type="eggNOG" id="ENOG50308TV">
    <property type="taxonomic scope" value="Bacteria"/>
</dbReference>
<proteinExistence type="predicted"/>
<gene>
    <name evidence="1" type="ordered locus">PCC7424_0276</name>
</gene>
<keyword evidence="2" id="KW-1185">Reference proteome</keyword>
<protein>
    <submittedName>
        <fullName evidence="1">Uncharacterized protein</fullName>
    </submittedName>
</protein>
<dbReference type="HOGENOM" id="CLU_2600216_0_0_3"/>
<reference evidence="2" key="1">
    <citation type="journal article" date="2011" name="MBio">
        <title>Novel metabolic attributes of the genus Cyanothece, comprising a group of unicellular nitrogen-fixing Cyanobacteria.</title>
        <authorList>
            <person name="Bandyopadhyay A."/>
            <person name="Elvitigala T."/>
            <person name="Welsh E."/>
            <person name="Stockel J."/>
            <person name="Liberton M."/>
            <person name="Min H."/>
            <person name="Sherman L.A."/>
            <person name="Pakrasi H.B."/>
        </authorList>
    </citation>
    <scope>NUCLEOTIDE SEQUENCE [LARGE SCALE GENOMIC DNA]</scope>
    <source>
        <strain evidence="2">PCC 7424</strain>
    </source>
</reference>
<dbReference type="KEGG" id="cyc:PCC7424_0276"/>
<evidence type="ECO:0000313" key="1">
    <source>
        <dbReference type="EMBL" id="ACK68744.1"/>
    </source>
</evidence>
<dbReference type="AlphaFoldDB" id="B7KAS2"/>